<feature type="compositionally biased region" description="Polar residues" evidence="8">
    <location>
        <begin position="355"/>
        <end position="370"/>
    </location>
</feature>
<evidence type="ECO:0000313" key="9">
    <source>
        <dbReference type="EMBL" id="EFO86680.1"/>
    </source>
</evidence>
<dbReference type="GO" id="GO:0040022">
    <property type="term" value="P:feminization of hermaphroditic germ-line"/>
    <property type="evidence" value="ECO:0007669"/>
    <property type="project" value="EnsemblMetazoa"/>
</dbReference>
<evidence type="ECO:0000256" key="5">
    <source>
        <dbReference type="ARBA" id="ARBA00023054"/>
    </source>
</evidence>
<feature type="region of interest" description="Disordered" evidence="8">
    <location>
        <begin position="112"/>
        <end position="414"/>
    </location>
</feature>
<dbReference type="InterPro" id="IPR051376">
    <property type="entry name" value="CWC25_splicing_factor"/>
</dbReference>
<dbReference type="InParanoid" id="E3LZ71"/>
<keyword evidence="4" id="KW-0747">Spliceosome</keyword>
<proteinExistence type="inferred from homology"/>
<comment type="similarity">
    <text evidence="2">Belongs to the CWC25 family.</text>
</comment>
<evidence type="ECO:0000256" key="1">
    <source>
        <dbReference type="ARBA" id="ARBA00004123"/>
    </source>
</evidence>
<protein>
    <submittedName>
        <fullName evidence="9">Uncharacterized protein</fullName>
    </submittedName>
</protein>
<comment type="subcellular location">
    <subcellularLocation>
        <location evidence="1">Nucleus</location>
    </subcellularLocation>
</comment>
<feature type="compositionally biased region" description="Basic and acidic residues" evidence="8">
    <location>
        <begin position="372"/>
        <end position="393"/>
    </location>
</feature>
<feature type="compositionally biased region" description="Basic residues" evidence="8">
    <location>
        <begin position="335"/>
        <end position="349"/>
    </location>
</feature>
<feature type="region of interest" description="Disordered" evidence="8">
    <location>
        <begin position="509"/>
        <end position="533"/>
    </location>
</feature>
<dbReference type="eggNOG" id="KOG3869">
    <property type="taxonomic scope" value="Eukaryota"/>
</dbReference>
<dbReference type="Pfam" id="PF12542">
    <property type="entry name" value="CWC25"/>
    <property type="match status" value="1"/>
</dbReference>
<keyword evidence="6" id="KW-0508">mRNA splicing</keyword>
<evidence type="ECO:0000256" key="6">
    <source>
        <dbReference type="ARBA" id="ARBA00023187"/>
    </source>
</evidence>
<dbReference type="InterPro" id="IPR022209">
    <property type="entry name" value="CWC25"/>
</dbReference>
<name>E3LZ71_CAERE</name>
<keyword evidence="3" id="KW-0507">mRNA processing</keyword>
<feature type="compositionally biased region" description="Basic and acidic residues" evidence="8">
    <location>
        <begin position="228"/>
        <end position="249"/>
    </location>
</feature>
<feature type="compositionally biased region" description="Basic residues" evidence="8">
    <location>
        <begin position="153"/>
        <end position="169"/>
    </location>
</feature>
<evidence type="ECO:0000313" key="10">
    <source>
        <dbReference type="Proteomes" id="UP000008281"/>
    </source>
</evidence>
<feature type="compositionally biased region" description="Basic and acidic residues" evidence="8">
    <location>
        <begin position="524"/>
        <end position="533"/>
    </location>
</feature>
<dbReference type="GO" id="GO:0000398">
    <property type="term" value="P:mRNA splicing, via spliceosome"/>
    <property type="evidence" value="ECO:0007669"/>
    <property type="project" value="TreeGrafter"/>
</dbReference>
<organism evidence="10">
    <name type="scientific">Caenorhabditis remanei</name>
    <name type="common">Caenorhabditis vulgaris</name>
    <dbReference type="NCBI Taxonomy" id="31234"/>
    <lineage>
        <taxon>Eukaryota</taxon>
        <taxon>Metazoa</taxon>
        <taxon>Ecdysozoa</taxon>
        <taxon>Nematoda</taxon>
        <taxon>Chromadorea</taxon>
        <taxon>Rhabditida</taxon>
        <taxon>Rhabditina</taxon>
        <taxon>Rhabditomorpha</taxon>
        <taxon>Rhabditoidea</taxon>
        <taxon>Rhabditidae</taxon>
        <taxon>Peloderinae</taxon>
        <taxon>Caenorhabditis</taxon>
    </lineage>
</organism>
<evidence type="ECO:0000256" key="2">
    <source>
        <dbReference type="ARBA" id="ARBA00006695"/>
    </source>
</evidence>
<dbReference type="GO" id="GO:0051321">
    <property type="term" value="P:meiotic cell cycle"/>
    <property type="evidence" value="ECO:0007669"/>
    <property type="project" value="EnsemblMetazoa"/>
</dbReference>
<keyword evidence="7" id="KW-0539">Nucleus</keyword>
<feature type="compositionally biased region" description="Basic residues" evidence="8">
    <location>
        <begin position="122"/>
        <end position="139"/>
    </location>
</feature>
<gene>
    <name evidence="9" type="ORF">CRE_04777</name>
</gene>
<feature type="region of interest" description="Disordered" evidence="8">
    <location>
        <begin position="475"/>
        <end position="497"/>
    </location>
</feature>
<dbReference type="EMBL" id="DS268419">
    <property type="protein sequence ID" value="EFO86680.1"/>
    <property type="molecule type" value="Genomic_DNA"/>
</dbReference>
<dbReference type="HOGENOM" id="CLU_028216_0_0_1"/>
<evidence type="ECO:0000256" key="8">
    <source>
        <dbReference type="SAM" id="MobiDB-lite"/>
    </source>
</evidence>
<dbReference type="Proteomes" id="UP000008281">
    <property type="component" value="Unassembled WGS sequence"/>
</dbReference>
<dbReference type="STRING" id="31234.E3LZ71"/>
<feature type="compositionally biased region" description="Basic residues" evidence="8">
    <location>
        <begin position="207"/>
        <end position="226"/>
    </location>
</feature>
<feature type="compositionally biased region" description="Basic and acidic residues" evidence="8">
    <location>
        <begin position="173"/>
        <end position="192"/>
    </location>
</feature>
<dbReference type="PANTHER" id="PTHR16196">
    <property type="entry name" value="CELL CYCLE CONTROL PROTEIN CWF25"/>
    <property type="match status" value="1"/>
</dbReference>
<dbReference type="OrthoDB" id="21123at2759"/>
<dbReference type="OMA" id="HESEDPC"/>
<keyword evidence="10" id="KW-1185">Reference proteome</keyword>
<accession>E3LZ71</accession>
<feature type="compositionally biased region" description="Basic and acidic residues" evidence="8">
    <location>
        <begin position="299"/>
        <end position="317"/>
    </location>
</feature>
<evidence type="ECO:0000256" key="7">
    <source>
        <dbReference type="ARBA" id="ARBA00023242"/>
    </source>
</evidence>
<dbReference type="PANTHER" id="PTHR16196:SF0">
    <property type="entry name" value="PRE-MRNA-SPLICING FACTOR CWC25 HOMOLOG"/>
    <property type="match status" value="1"/>
</dbReference>
<keyword evidence="5" id="KW-0175">Coiled coil</keyword>
<reference evidence="9" key="1">
    <citation type="submission" date="2007-07" db="EMBL/GenBank/DDBJ databases">
        <title>PCAP assembly of the Caenorhabditis remanei genome.</title>
        <authorList>
            <consortium name="The Caenorhabditis remanei Sequencing Consortium"/>
            <person name="Wilson R.K."/>
        </authorList>
    </citation>
    <scope>NUCLEOTIDE SEQUENCE [LARGE SCALE GENOMIC DNA]</scope>
    <source>
        <strain evidence="9">PB4641</strain>
    </source>
</reference>
<evidence type="ECO:0000256" key="3">
    <source>
        <dbReference type="ARBA" id="ARBA00022664"/>
    </source>
</evidence>
<dbReference type="AlphaFoldDB" id="E3LZ71"/>
<dbReference type="FunCoup" id="E3LZ71">
    <property type="interactions" value="2388"/>
</dbReference>
<feature type="compositionally biased region" description="Basic and acidic residues" evidence="8">
    <location>
        <begin position="400"/>
        <end position="414"/>
    </location>
</feature>
<dbReference type="GO" id="GO:0005684">
    <property type="term" value="C:U2-type spliceosomal complex"/>
    <property type="evidence" value="ECO:0007669"/>
    <property type="project" value="TreeGrafter"/>
</dbReference>
<evidence type="ECO:0000256" key="4">
    <source>
        <dbReference type="ARBA" id="ARBA00022728"/>
    </source>
</evidence>
<sequence length="533" mass="62262">MSKDESIGWMYEGAKGSTHREDYLLGKKVDKNFEKYSDVVNTQKAETIDTIVSTRAVFNSGQSTGVKTSSLQKDIIKSEDPFVAVKVREETKRRELMDNPLMKMRLQNMLKTMMTSKNEKKKDKKVKKDKKKKKKKRSRSSSSSSSDDDVQRSKKNKRSPSPKRKRRMSGRSPESKYVRGRDINSGRGENSKVRHRSRSRSVERSRRNQRSRSRSIEKIRRRHQSRSRSIEKNRKEGERGRSRSFDKSRNSRLNSRSPKHNPSRSRNSERNPSSKHHSRSRSPDRTRRGSTSQRQHRAGSVERNRLSPKRSREEFRKSRSRSRSSDQPSSSNKNGSRKFNSHIPRHLQRRHDSVSSEVNFCNVDCFQSSDSESDHKSQRKQKGSDEEKDDARKKSYGLVEMRKRTSEEREEEAKAPIKEYKLIKIPTGRGGNNITKQREARKALTDEEKAARLAEMEANVKWREEIRETNVAKKRIEDEEEKEEADKTGYAPSFIRSQMREACDDMTVEKRLQSNKRGVQRSHGYMDRSFAKK</sequence>